<evidence type="ECO:0000313" key="3">
    <source>
        <dbReference type="Proteomes" id="UP000002383"/>
    </source>
</evidence>
<accession>B8GRW2</accession>
<comment type="similarity">
    <text evidence="1">Belongs to the outer membrane factor (OMF) (TC 1.B.17) family.</text>
</comment>
<dbReference type="Proteomes" id="UP000002383">
    <property type="component" value="Chromosome"/>
</dbReference>
<dbReference type="SUPFAM" id="SSF56954">
    <property type="entry name" value="Outer membrane efflux proteins (OEP)"/>
    <property type="match status" value="1"/>
</dbReference>
<dbReference type="Gene3D" id="1.20.1600.10">
    <property type="entry name" value="Outer membrane efflux proteins (OEP)"/>
    <property type="match status" value="1"/>
</dbReference>
<gene>
    <name evidence="2" type="ordered locus">Tgr7_1582</name>
</gene>
<proteinExistence type="inferred from homology"/>
<sequence length="418" mass="46339" precursor="true">MYPSLVRPRTVLFGLLLFSFALVANAQWTLERSVERAISVSPELDAAEARVEARRAAARQAGAWPNPTLELKADNGIARERGGDAHEFSELAITQPLSLGLSSARQAAGEARTLVETEALRAEHLDLEYRVAGAYHRLQLAQTLLAQARQASREADDFASASERRAAQGDISRRETLRLQVLASEARQVIEATQGEWQEARSAFAALLDMRPEQVGDLPPLTEVPGLQPLSHWTGYLESHPSLQIQQANLTATLADRRVARAERLPQLGVRVFAERDLVDGRRESVTGVGLSLEIPFWDRRQGRLEELAATTTETQARLRGEHRQLLSRVRAQHQRLTHLVAQARHQRSAVLEPAREILDLSSQGYLSGELDLLALIETVQTVRQAENRYLQLLADAWQELAALRASAGLLLVSIDSE</sequence>
<name>B8GRW2_THISH</name>
<dbReference type="EMBL" id="CP001339">
    <property type="protein sequence ID" value="ACL72666.1"/>
    <property type="molecule type" value="Genomic_DNA"/>
</dbReference>
<dbReference type="Pfam" id="PF02321">
    <property type="entry name" value="OEP"/>
    <property type="match status" value="2"/>
</dbReference>
<evidence type="ECO:0000313" key="2">
    <source>
        <dbReference type="EMBL" id="ACL72666.1"/>
    </source>
</evidence>
<dbReference type="GO" id="GO:0015562">
    <property type="term" value="F:efflux transmembrane transporter activity"/>
    <property type="evidence" value="ECO:0007669"/>
    <property type="project" value="InterPro"/>
</dbReference>
<dbReference type="AlphaFoldDB" id="B8GRW2"/>
<dbReference type="RefSeq" id="WP_012638149.1">
    <property type="nucleotide sequence ID" value="NC_011901.1"/>
</dbReference>
<dbReference type="STRING" id="396588.Tgr7_1582"/>
<keyword evidence="3" id="KW-1185">Reference proteome</keyword>
<protein>
    <submittedName>
        <fullName evidence="2">Outer membrane efflux protein</fullName>
    </submittedName>
</protein>
<dbReference type="InterPro" id="IPR003423">
    <property type="entry name" value="OMP_efflux"/>
</dbReference>
<reference evidence="2 3" key="1">
    <citation type="journal article" date="2011" name="Stand. Genomic Sci.">
        <title>Complete genome sequence of 'Thioalkalivibrio sulfidophilus' HL-EbGr7.</title>
        <authorList>
            <person name="Muyzer G."/>
            <person name="Sorokin D.Y."/>
            <person name="Mavromatis K."/>
            <person name="Lapidus A."/>
            <person name="Clum A."/>
            <person name="Ivanova N."/>
            <person name="Pati A."/>
            <person name="d'Haeseleer P."/>
            <person name="Woyke T."/>
            <person name="Kyrpides N.C."/>
        </authorList>
    </citation>
    <scope>NUCLEOTIDE SEQUENCE [LARGE SCALE GENOMIC DNA]</scope>
    <source>
        <strain evidence="2 3">HL-EbGR7</strain>
    </source>
</reference>
<dbReference type="PANTHER" id="PTHR30203:SF24">
    <property type="entry name" value="BLR4935 PROTEIN"/>
    <property type="match status" value="1"/>
</dbReference>
<dbReference type="eggNOG" id="COG1538">
    <property type="taxonomic scope" value="Bacteria"/>
</dbReference>
<organism evidence="2 3">
    <name type="scientific">Thioalkalivibrio sulfidiphilus (strain HL-EbGR7)</name>
    <dbReference type="NCBI Taxonomy" id="396588"/>
    <lineage>
        <taxon>Bacteria</taxon>
        <taxon>Pseudomonadati</taxon>
        <taxon>Pseudomonadota</taxon>
        <taxon>Gammaproteobacteria</taxon>
        <taxon>Chromatiales</taxon>
        <taxon>Ectothiorhodospiraceae</taxon>
        <taxon>Thioalkalivibrio</taxon>
    </lineage>
</organism>
<dbReference type="HOGENOM" id="CLU_657108_0_0_6"/>
<dbReference type="InterPro" id="IPR010131">
    <property type="entry name" value="MdtP/NodT-like"/>
</dbReference>
<dbReference type="KEGG" id="tgr:Tgr7_1582"/>
<evidence type="ECO:0000256" key="1">
    <source>
        <dbReference type="ARBA" id="ARBA00007613"/>
    </source>
</evidence>
<dbReference type="PANTHER" id="PTHR30203">
    <property type="entry name" value="OUTER MEMBRANE CATION EFFLUX PROTEIN"/>
    <property type="match status" value="1"/>
</dbReference>